<dbReference type="Proteomes" id="UP000800094">
    <property type="component" value="Unassembled WGS sequence"/>
</dbReference>
<keyword evidence="16" id="KW-1185">Reference proteome</keyword>
<keyword evidence="6" id="KW-0808">Transferase</keyword>
<evidence type="ECO:0000256" key="8">
    <source>
        <dbReference type="ARBA" id="ARBA00022777"/>
    </source>
</evidence>
<accession>A0A6A6I4D2</accession>
<dbReference type="Gene3D" id="1.10.510.10">
    <property type="entry name" value="Transferase(Phosphotransferase) domain 1"/>
    <property type="match status" value="1"/>
</dbReference>
<evidence type="ECO:0000256" key="10">
    <source>
        <dbReference type="ARBA" id="ARBA00030980"/>
    </source>
</evidence>
<evidence type="ECO:0000256" key="4">
    <source>
        <dbReference type="ARBA" id="ARBA00013948"/>
    </source>
</evidence>
<dbReference type="GO" id="GO:0110031">
    <property type="term" value="P:negative regulation of G2/MI transition of meiotic cell cycle"/>
    <property type="evidence" value="ECO:0007669"/>
    <property type="project" value="TreeGrafter"/>
</dbReference>
<evidence type="ECO:0000256" key="9">
    <source>
        <dbReference type="ARBA" id="ARBA00022840"/>
    </source>
</evidence>
<feature type="domain" description="Protein kinase" evidence="14">
    <location>
        <begin position="1"/>
        <end position="240"/>
    </location>
</feature>
<dbReference type="SUPFAM" id="SSF56112">
    <property type="entry name" value="Protein kinase-like (PK-like)"/>
    <property type="match status" value="1"/>
</dbReference>
<keyword evidence="7" id="KW-0547">Nucleotide-binding</keyword>
<keyword evidence="9" id="KW-0067">ATP-binding</keyword>
<evidence type="ECO:0000259" key="14">
    <source>
        <dbReference type="PROSITE" id="PS50011"/>
    </source>
</evidence>
<keyword evidence="8 15" id="KW-0418">Kinase</keyword>
<evidence type="ECO:0000256" key="13">
    <source>
        <dbReference type="ARBA" id="ARBA00048679"/>
    </source>
</evidence>
<dbReference type="InterPro" id="IPR000719">
    <property type="entry name" value="Prot_kinase_dom"/>
</dbReference>
<dbReference type="PROSITE" id="PS50011">
    <property type="entry name" value="PROTEIN_KINASE_DOM"/>
    <property type="match status" value="1"/>
</dbReference>
<gene>
    <name evidence="15" type="ORF">BU26DRAFT_533236</name>
</gene>
<comment type="catalytic activity">
    <reaction evidence="12">
        <text>L-threonyl-[protein] + ATP = O-phospho-L-threonyl-[protein] + ADP + H(+)</text>
        <dbReference type="Rhea" id="RHEA:46608"/>
        <dbReference type="Rhea" id="RHEA-COMP:11060"/>
        <dbReference type="Rhea" id="RHEA-COMP:11605"/>
        <dbReference type="ChEBI" id="CHEBI:15378"/>
        <dbReference type="ChEBI" id="CHEBI:30013"/>
        <dbReference type="ChEBI" id="CHEBI:30616"/>
        <dbReference type="ChEBI" id="CHEBI:61977"/>
        <dbReference type="ChEBI" id="CHEBI:456216"/>
        <dbReference type="EC" id="2.7.11.1"/>
    </reaction>
</comment>
<dbReference type="OrthoDB" id="1668230at2759"/>
<dbReference type="PANTHER" id="PTHR11042">
    <property type="entry name" value="EUKARYOTIC TRANSLATION INITIATION FACTOR 2-ALPHA KINASE EIF2-ALPHA KINASE -RELATED"/>
    <property type="match status" value="1"/>
</dbReference>
<comment type="catalytic activity">
    <reaction evidence="13">
        <text>L-seryl-[protein] + ATP = O-phospho-L-seryl-[protein] + ADP + H(+)</text>
        <dbReference type="Rhea" id="RHEA:17989"/>
        <dbReference type="Rhea" id="RHEA-COMP:9863"/>
        <dbReference type="Rhea" id="RHEA-COMP:11604"/>
        <dbReference type="ChEBI" id="CHEBI:15378"/>
        <dbReference type="ChEBI" id="CHEBI:29999"/>
        <dbReference type="ChEBI" id="CHEBI:30616"/>
        <dbReference type="ChEBI" id="CHEBI:83421"/>
        <dbReference type="ChEBI" id="CHEBI:456216"/>
        <dbReference type="EC" id="2.7.11.1"/>
    </reaction>
</comment>
<reference evidence="15" key="1">
    <citation type="journal article" date="2020" name="Stud. Mycol.">
        <title>101 Dothideomycetes genomes: a test case for predicting lifestyles and emergence of pathogens.</title>
        <authorList>
            <person name="Haridas S."/>
            <person name="Albert R."/>
            <person name="Binder M."/>
            <person name="Bloem J."/>
            <person name="Labutti K."/>
            <person name="Salamov A."/>
            <person name="Andreopoulos B."/>
            <person name="Baker S."/>
            <person name="Barry K."/>
            <person name="Bills G."/>
            <person name="Bluhm B."/>
            <person name="Cannon C."/>
            <person name="Castanera R."/>
            <person name="Culley D."/>
            <person name="Daum C."/>
            <person name="Ezra D."/>
            <person name="Gonzalez J."/>
            <person name="Henrissat B."/>
            <person name="Kuo A."/>
            <person name="Liang C."/>
            <person name="Lipzen A."/>
            <person name="Lutzoni F."/>
            <person name="Magnuson J."/>
            <person name="Mondo S."/>
            <person name="Nolan M."/>
            <person name="Ohm R."/>
            <person name="Pangilinan J."/>
            <person name="Park H.-J."/>
            <person name="Ramirez L."/>
            <person name="Alfaro M."/>
            <person name="Sun H."/>
            <person name="Tritt A."/>
            <person name="Yoshinaga Y."/>
            <person name="Zwiers L.-H."/>
            <person name="Turgeon B."/>
            <person name="Goodwin S."/>
            <person name="Spatafora J."/>
            <person name="Crous P."/>
            <person name="Grigoriev I."/>
        </authorList>
    </citation>
    <scope>NUCLEOTIDE SEQUENCE</scope>
    <source>
        <strain evidence="15">CBS 122368</strain>
    </source>
</reference>
<proteinExistence type="predicted"/>
<protein>
    <recommendedName>
        <fullName evidence="5">EKC/KEOPS complex subunit BUD32</fullName>
        <ecNumber evidence="3">2.7.11.1</ecNumber>
    </recommendedName>
    <alternativeName>
        <fullName evidence="10 11">Atypical Serine/threonine protein kinase BUD32</fullName>
    </alternativeName>
    <alternativeName>
        <fullName evidence="4">EKC/KEOPS complex subunit bud32</fullName>
    </alternativeName>
</protein>
<evidence type="ECO:0000256" key="2">
    <source>
        <dbReference type="ARBA" id="ARBA00011534"/>
    </source>
</evidence>
<name>A0A6A6I4D2_9PLEO</name>
<dbReference type="GeneID" id="54584472"/>
<evidence type="ECO:0000313" key="15">
    <source>
        <dbReference type="EMBL" id="KAF2245156.1"/>
    </source>
</evidence>
<evidence type="ECO:0000256" key="6">
    <source>
        <dbReference type="ARBA" id="ARBA00022679"/>
    </source>
</evidence>
<dbReference type="GO" id="GO:0005634">
    <property type="term" value="C:nucleus"/>
    <property type="evidence" value="ECO:0007669"/>
    <property type="project" value="TreeGrafter"/>
</dbReference>
<dbReference type="GO" id="GO:0004674">
    <property type="term" value="F:protein serine/threonine kinase activity"/>
    <property type="evidence" value="ECO:0007669"/>
    <property type="project" value="UniProtKB-EC"/>
</dbReference>
<evidence type="ECO:0000256" key="5">
    <source>
        <dbReference type="ARBA" id="ARBA00019973"/>
    </source>
</evidence>
<evidence type="ECO:0000256" key="11">
    <source>
        <dbReference type="ARBA" id="ARBA00033194"/>
    </source>
</evidence>
<comment type="subunit">
    <text evidence="2">Component of the EKC/KEOPS complex composed of at least BUD32, CGI121, GON7, KAE1 and PCC1; the whole complex dimerizes.</text>
</comment>
<dbReference type="EC" id="2.7.11.1" evidence="3"/>
<dbReference type="GO" id="GO:0005524">
    <property type="term" value="F:ATP binding"/>
    <property type="evidence" value="ECO:0007669"/>
    <property type="project" value="UniProtKB-KW"/>
</dbReference>
<dbReference type="InterPro" id="IPR050339">
    <property type="entry name" value="CC_SR_Kinase"/>
</dbReference>
<comment type="function">
    <text evidence="1">Component of the EKC/KEOPS complex that is required for the formation of a threonylcarbamoyl group on adenosine at position 37 (t(6)A37) in tRNAs that read codons beginning with adenine. The complex is probably involved in the transfer of the threonylcarbamoyl moiety of threonylcarbamoyl-AMP (TC-AMP) to the N6 group of A37. BUD32 has ATPase activity in the context of the EKC/KEOPS complex and likely plays a supporting role to the catalytic subunit KAE1. The EKC/KEOPS complex also promotes both telomere uncapping and telomere elongation. The complex is required for efficient recruitment of transcriptional coactivators.</text>
</comment>
<evidence type="ECO:0000256" key="1">
    <source>
        <dbReference type="ARBA" id="ARBA00003747"/>
    </source>
</evidence>
<dbReference type="InterPro" id="IPR008266">
    <property type="entry name" value="Tyr_kinase_AS"/>
</dbReference>
<dbReference type="PROSITE" id="PS00109">
    <property type="entry name" value="PROTEIN_KINASE_TYR"/>
    <property type="match status" value="1"/>
</dbReference>
<dbReference type="PANTHER" id="PTHR11042:SF190">
    <property type="entry name" value="MITOSIS INHIBITOR PROTEIN KINASE MIK1"/>
    <property type="match status" value="1"/>
</dbReference>
<dbReference type="GO" id="GO:0005737">
    <property type="term" value="C:cytoplasm"/>
    <property type="evidence" value="ECO:0007669"/>
    <property type="project" value="TreeGrafter"/>
</dbReference>
<dbReference type="InterPro" id="IPR011009">
    <property type="entry name" value="Kinase-like_dom_sf"/>
</dbReference>
<sequence length="240" mass="27211">MEDFGSTSTIERIKPGVVLKQPLDFKTKGLADKVNRCFSVEPLILRKLGHHPRIVKYFGQQDRGLLLSQASHGNLQTYIDENDSFIDLHQRMIWCRQLTEAIMHIHSHGVIHFDLRPRNILVHETKPGSRDLLLCDFGGATCDEMVQSIPALDIFGLGSLFYTILMGHWPYRSSPGPPETIDEKITYEMEVSKCFSQGEFPDVTKLVGGSVIMGCWTKQYATAEEVLYALDREMQITVLV</sequence>
<evidence type="ECO:0000256" key="12">
    <source>
        <dbReference type="ARBA" id="ARBA00047899"/>
    </source>
</evidence>
<dbReference type="RefSeq" id="XP_033680160.1">
    <property type="nucleotide sequence ID" value="XM_033831142.1"/>
</dbReference>
<dbReference type="Pfam" id="PF00069">
    <property type="entry name" value="Pkinase"/>
    <property type="match status" value="1"/>
</dbReference>
<dbReference type="GO" id="GO:0004713">
    <property type="term" value="F:protein tyrosine kinase activity"/>
    <property type="evidence" value="ECO:0007669"/>
    <property type="project" value="TreeGrafter"/>
</dbReference>
<organism evidence="15 16">
    <name type="scientific">Trematosphaeria pertusa</name>
    <dbReference type="NCBI Taxonomy" id="390896"/>
    <lineage>
        <taxon>Eukaryota</taxon>
        <taxon>Fungi</taxon>
        <taxon>Dikarya</taxon>
        <taxon>Ascomycota</taxon>
        <taxon>Pezizomycotina</taxon>
        <taxon>Dothideomycetes</taxon>
        <taxon>Pleosporomycetidae</taxon>
        <taxon>Pleosporales</taxon>
        <taxon>Massarineae</taxon>
        <taxon>Trematosphaeriaceae</taxon>
        <taxon>Trematosphaeria</taxon>
    </lineage>
</organism>
<dbReference type="AlphaFoldDB" id="A0A6A6I4D2"/>
<dbReference type="CDD" id="cd00180">
    <property type="entry name" value="PKc"/>
    <property type="match status" value="1"/>
</dbReference>
<evidence type="ECO:0000313" key="16">
    <source>
        <dbReference type="Proteomes" id="UP000800094"/>
    </source>
</evidence>
<evidence type="ECO:0000256" key="7">
    <source>
        <dbReference type="ARBA" id="ARBA00022741"/>
    </source>
</evidence>
<dbReference type="EMBL" id="ML987201">
    <property type="protein sequence ID" value="KAF2245156.1"/>
    <property type="molecule type" value="Genomic_DNA"/>
</dbReference>
<evidence type="ECO:0000256" key="3">
    <source>
        <dbReference type="ARBA" id="ARBA00012513"/>
    </source>
</evidence>